<evidence type="ECO:0000256" key="3">
    <source>
        <dbReference type="ARBA" id="ARBA00004441"/>
    </source>
</evidence>
<evidence type="ECO:0000256" key="10">
    <source>
        <dbReference type="ARBA" id="ARBA00022805"/>
    </source>
</evidence>
<protein>
    <submittedName>
        <fullName evidence="14">Uncharacterized protein</fullName>
    </submittedName>
</protein>
<dbReference type="GO" id="GO:0034765">
    <property type="term" value="P:regulation of monoatomic ion transmembrane transport"/>
    <property type="evidence" value="ECO:0007669"/>
    <property type="project" value="InterPro"/>
</dbReference>
<dbReference type="AlphaFoldDB" id="R0IQB0"/>
<keyword evidence="11" id="KW-0406">Ion transport</keyword>
<evidence type="ECO:0000256" key="12">
    <source>
        <dbReference type="ARBA" id="ARBA00023114"/>
    </source>
</evidence>
<comment type="function">
    <text evidence="1">High-conductance voltage-dependent solute channel with a slight selectivity for cations transporting triosephosphates, dicarboxylic acids, ATP, inorganic phosphate (Pi), sugars, and positively or negatively charged amino acids.</text>
</comment>
<dbReference type="EMBL" id="KB870805">
    <property type="protein sequence ID" value="EOA39408.1"/>
    <property type="molecule type" value="Genomic_DNA"/>
</dbReference>
<sequence>MTMKASFKGKFDVDKSSGTASLAFNAGNVKLRATMTDAALVVGPSLNGLFLAVEKPGFFIIDYNVPKKNLSNLESVCMDSLNKSEIELESFSFYDADVIYGSICMDSLKMSEIELESFGLHKNS</sequence>
<keyword evidence="8" id="KW-0934">Plastid</keyword>
<evidence type="ECO:0000256" key="5">
    <source>
        <dbReference type="ARBA" id="ARBA00022448"/>
    </source>
</evidence>
<accession>R0IQB0</accession>
<dbReference type="GO" id="GO:0009707">
    <property type="term" value="C:chloroplast outer membrane"/>
    <property type="evidence" value="ECO:0007669"/>
    <property type="project" value="UniProtKB-SubCell"/>
</dbReference>
<comment type="subcellular location">
    <subcellularLocation>
        <location evidence="2">Plastid</location>
        <location evidence="2">Chloroplast outer membrane</location>
        <topology evidence="2">Multi-pass membrane protein</topology>
    </subcellularLocation>
    <subcellularLocation>
        <location evidence="3">Plastid</location>
        <location evidence="3">Etioplast membrane</location>
        <topology evidence="3">Multi-pass membrane protein</topology>
    </subcellularLocation>
</comment>
<evidence type="ECO:0000256" key="4">
    <source>
        <dbReference type="ARBA" id="ARBA00011593"/>
    </source>
</evidence>
<dbReference type="GO" id="GO:0034426">
    <property type="term" value="C:etioplast membrane"/>
    <property type="evidence" value="ECO:0007669"/>
    <property type="project" value="UniProtKB-SubCell"/>
</dbReference>
<proteinExistence type="predicted"/>
<evidence type="ECO:0000256" key="11">
    <source>
        <dbReference type="ARBA" id="ARBA00023065"/>
    </source>
</evidence>
<dbReference type="Proteomes" id="UP000029121">
    <property type="component" value="Unassembled WGS sequence"/>
</dbReference>
<dbReference type="GO" id="GO:0046930">
    <property type="term" value="C:pore complex"/>
    <property type="evidence" value="ECO:0007669"/>
    <property type="project" value="UniProtKB-KW"/>
</dbReference>
<reference evidence="15" key="1">
    <citation type="journal article" date="2013" name="Nat. Genet.">
        <title>The Capsella rubella genome and the genomic consequences of rapid mating system evolution.</title>
        <authorList>
            <person name="Slotte T."/>
            <person name="Hazzouri K.M."/>
            <person name="Agren J.A."/>
            <person name="Koenig D."/>
            <person name="Maumus F."/>
            <person name="Guo Y.L."/>
            <person name="Steige K."/>
            <person name="Platts A.E."/>
            <person name="Escobar J.S."/>
            <person name="Newman L.K."/>
            <person name="Wang W."/>
            <person name="Mandakova T."/>
            <person name="Vello E."/>
            <person name="Smith L.M."/>
            <person name="Henz S.R."/>
            <person name="Steffen J."/>
            <person name="Takuno S."/>
            <person name="Brandvain Y."/>
            <person name="Coop G."/>
            <person name="Andolfatto P."/>
            <person name="Hu T.T."/>
            <person name="Blanchette M."/>
            <person name="Clark R.M."/>
            <person name="Quesneville H."/>
            <person name="Nordborg M."/>
            <person name="Gaut B.S."/>
            <person name="Lysak M.A."/>
            <person name="Jenkins J."/>
            <person name="Grimwood J."/>
            <person name="Chapman J."/>
            <person name="Prochnik S."/>
            <person name="Shu S."/>
            <person name="Rokhsar D."/>
            <person name="Schmutz J."/>
            <person name="Weigel D."/>
            <person name="Wright S.I."/>
        </authorList>
    </citation>
    <scope>NUCLEOTIDE SEQUENCE [LARGE SCALE GENOMIC DNA]</scope>
    <source>
        <strain evidence="15">cv. Monte Gargano</strain>
    </source>
</reference>
<name>R0IQB0_9BRAS</name>
<dbReference type="PANTHER" id="PTHR35284:SF1">
    <property type="entry name" value="OUTER ENVELOPE PORE PROTEIN 24A, CHLOROPLASTIC-RELATED"/>
    <property type="match status" value="1"/>
</dbReference>
<dbReference type="OrthoDB" id="1725257at2759"/>
<evidence type="ECO:0000256" key="8">
    <source>
        <dbReference type="ARBA" id="ARBA00022640"/>
    </source>
</evidence>
<keyword evidence="13" id="KW-0472">Membrane</keyword>
<gene>
    <name evidence="14" type="ORF">CARUB_v10012500mg</name>
</gene>
<keyword evidence="5" id="KW-0813">Transport</keyword>
<dbReference type="STRING" id="81985.R0IQB0"/>
<dbReference type="GO" id="GO:0015288">
    <property type="term" value="F:porin activity"/>
    <property type="evidence" value="ECO:0007669"/>
    <property type="project" value="UniProtKB-KW"/>
</dbReference>
<evidence type="ECO:0000256" key="6">
    <source>
        <dbReference type="ARBA" id="ARBA00022452"/>
    </source>
</evidence>
<keyword evidence="12" id="KW-0626">Porin</keyword>
<evidence type="ECO:0000256" key="7">
    <source>
        <dbReference type="ARBA" id="ARBA00022528"/>
    </source>
</evidence>
<comment type="subunit">
    <text evidence="4">Homooligomers form large rather nonselective pores in plastidial outer membranes.</text>
</comment>
<evidence type="ECO:0000256" key="13">
    <source>
        <dbReference type="ARBA" id="ARBA00023136"/>
    </source>
</evidence>
<keyword evidence="15" id="KW-1185">Reference proteome</keyword>
<evidence type="ECO:0000256" key="9">
    <source>
        <dbReference type="ARBA" id="ARBA00022692"/>
    </source>
</evidence>
<keyword evidence="6" id="KW-1134">Transmembrane beta strand</keyword>
<organism evidence="14 15">
    <name type="scientific">Capsella rubella</name>
    <dbReference type="NCBI Taxonomy" id="81985"/>
    <lineage>
        <taxon>Eukaryota</taxon>
        <taxon>Viridiplantae</taxon>
        <taxon>Streptophyta</taxon>
        <taxon>Embryophyta</taxon>
        <taxon>Tracheophyta</taxon>
        <taxon>Spermatophyta</taxon>
        <taxon>Magnoliopsida</taxon>
        <taxon>eudicotyledons</taxon>
        <taxon>Gunneridae</taxon>
        <taxon>Pentapetalae</taxon>
        <taxon>rosids</taxon>
        <taxon>malvids</taxon>
        <taxon>Brassicales</taxon>
        <taxon>Brassicaceae</taxon>
        <taxon>Camelineae</taxon>
        <taxon>Capsella</taxon>
    </lineage>
</organism>
<dbReference type="GO" id="GO:0022843">
    <property type="term" value="F:voltage-gated monoatomic cation channel activity"/>
    <property type="evidence" value="ECO:0007669"/>
    <property type="project" value="InterPro"/>
</dbReference>
<keyword evidence="10" id="KW-1002">Plastid outer membrane</keyword>
<evidence type="ECO:0000256" key="2">
    <source>
        <dbReference type="ARBA" id="ARBA00004396"/>
    </source>
</evidence>
<keyword evidence="9" id="KW-0812">Transmembrane</keyword>
<evidence type="ECO:0000313" key="15">
    <source>
        <dbReference type="Proteomes" id="UP000029121"/>
    </source>
</evidence>
<keyword evidence="7" id="KW-0150">Chloroplast</keyword>
<dbReference type="InterPro" id="IPR034626">
    <property type="entry name" value="OEP24"/>
</dbReference>
<dbReference type="PANTHER" id="PTHR35284">
    <property type="entry name" value="OUTER ENVELOPE PORE PROTEIN 24A, CHLOROPLASTIC-RELATED"/>
    <property type="match status" value="1"/>
</dbReference>
<evidence type="ECO:0000256" key="1">
    <source>
        <dbReference type="ARBA" id="ARBA00002327"/>
    </source>
</evidence>
<dbReference type="KEGG" id="crb:17898127"/>
<evidence type="ECO:0000313" key="14">
    <source>
        <dbReference type="EMBL" id="EOA39408.1"/>
    </source>
</evidence>